<feature type="transmembrane region" description="Helical" evidence="6">
    <location>
        <begin position="54"/>
        <end position="72"/>
    </location>
</feature>
<evidence type="ECO:0000256" key="3">
    <source>
        <dbReference type="ARBA" id="ARBA00022692"/>
    </source>
</evidence>
<dbReference type="EMBL" id="MLJW01000392">
    <property type="protein sequence ID" value="OIQ88011.1"/>
    <property type="molecule type" value="Genomic_DNA"/>
</dbReference>
<dbReference type="Pfam" id="PF04138">
    <property type="entry name" value="GtrA_DPMS_TM"/>
    <property type="match status" value="1"/>
</dbReference>
<comment type="caution">
    <text evidence="8">The sequence shown here is derived from an EMBL/GenBank/DDBJ whole genome shotgun (WGS) entry which is preliminary data.</text>
</comment>
<dbReference type="InterPro" id="IPR007267">
    <property type="entry name" value="GtrA_DPMS_TM"/>
</dbReference>
<evidence type="ECO:0000256" key="5">
    <source>
        <dbReference type="ARBA" id="ARBA00023136"/>
    </source>
</evidence>
<name>A0A1J5REE3_9ZZZZ</name>
<reference evidence="8" key="1">
    <citation type="submission" date="2016-10" db="EMBL/GenBank/DDBJ databases">
        <title>Sequence of Gallionella enrichment culture.</title>
        <authorList>
            <person name="Poehlein A."/>
            <person name="Muehling M."/>
            <person name="Daniel R."/>
        </authorList>
    </citation>
    <scope>NUCLEOTIDE SEQUENCE</scope>
</reference>
<organism evidence="8">
    <name type="scientific">mine drainage metagenome</name>
    <dbReference type="NCBI Taxonomy" id="410659"/>
    <lineage>
        <taxon>unclassified sequences</taxon>
        <taxon>metagenomes</taxon>
        <taxon>ecological metagenomes</taxon>
    </lineage>
</organism>
<dbReference type="GO" id="GO:0000271">
    <property type="term" value="P:polysaccharide biosynthetic process"/>
    <property type="evidence" value="ECO:0007669"/>
    <property type="project" value="InterPro"/>
</dbReference>
<accession>A0A1J5REE3</accession>
<feature type="transmembrane region" description="Helical" evidence="6">
    <location>
        <begin position="92"/>
        <end position="110"/>
    </location>
</feature>
<feature type="transmembrane region" description="Helical" evidence="6">
    <location>
        <begin position="25"/>
        <end position="47"/>
    </location>
</feature>
<comment type="similarity">
    <text evidence="2">Belongs to the GtrA family.</text>
</comment>
<keyword evidence="4 6" id="KW-1133">Transmembrane helix</keyword>
<feature type="transmembrane region" description="Helical" evidence="6">
    <location>
        <begin position="117"/>
        <end position="135"/>
    </location>
</feature>
<comment type="subcellular location">
    <subcellularLocation>
        <location evidence="1">Membrane</location>
        <topology evidence="1">Multi-pass membrane protein</topology>
    </subcellularLocation>
</comment>
<evidence type="ECO:0000256" key="6">
    <source>
        <dbReference type="SAM" id="Phobius"/>
    </source>
</evidence>
<evidence type="ECO:0000256" key="2">
    <source>
        <dbReference type="ARBA" id="ARBA00009399"/>
    </source>
</evidence>
<feature type="domain" description="GtrA/DPMS transmembrane" evidence="7">
    <location>
        <begin position="24"/>
        <end position="141"/>
    </location>
</feature>
<keyword evidence="3 6" id="KW-0812">Transmembrane</keyword>
<evidence type="ECO:0000313" key="8">
    <source>
        <dbReference type="EMBL" id="OIQ88011.1"/>
    </source>
</evidence>
<dbReference type="AlphaFoldDB" id="A0A1J5REE3"/>
<protein>
    <submittedName>
        <fullName evidence="8">GtrA-like protein</fullName>
    </submittedName>
</protein>
<dbReference type="GO" id="GO:0005886">
    <property type="term" value="C:plasma membrane"/>
    <property type="evidence" value="ECO:0007669"/>
    <property type="project" value="TreeGrafter"/>
</dbReference>
<sequence>MTQPLTSITSLARELLVRHETKARYLVAGGLNTLFGLGFYPLAYFLLAPLRSNYLLLLILSQIPCVTFSFLTNKFLVFKTNGNYAQEYTKFATYYASIFAINLASLPLLVEVLAMKPIWAQTLFSVVTITASYFWHSRITFSNTPKLHDS</sequence>
<dbReference type="InterPro" id="IPR051401">
    <property type="entry name" value="GtrA_CellWall_Glycosyl"/>
</dbReference>
<evidence type="ECO:0000259" key="7">
    <source>
        <dbReference type="Pfam" id="PF04138"/>
    </source>
</evidence>
<evidence type="ECO:0000256" key="4">
    <source>
        <dbReference type="ARBA" id="ARBA00022989"/>
    </source>
</evidence>
<dbReference type="PANTHER" id="PTHR38459:SF1">
    <property type="entry name" value="PROPHAGE BACTOPRENOL-LINKED GLUCOSE TRANSLOCASE HOMOLOG"/>
    <property type="match status" value="1"/>
</dbReference>
<keyword evidence="5 6" id="KW-0472">Membrane</keyword>
<dbReference type="PANTHER" id="PTHR38459">
    <property type="entry name" value="PROPHAGE BACTOPRENOL-LINKED GLUCOSE TRANSLOCASE HOMOLOG"/>
    <property type="match status" value="1"/>
</dbReference>
<evidence type="ECO:0000256" key="1">
    <source>
        <dbReference type="ARBA" id="ARBA00004141"/>
    </source>
</evidence>
<proteinExistence type="inferred from homology"/>
<gene>
    <name evidence="8" type="ORF">GALL_301030</name>
</gene>